<gene>
    <name evidence="8" type="ORF">SAMN04488075_0324</name>
</gene>
<keyword evidence="3" id="KW-1003">Cell membrane</keyword>
<proteinExistence type="inferred from homology"/>
<keyword evidence="6 7" id="KW-0472">Membrane</keyword>
<sequence length="555" mass="60121">MAGNASNNGSPTGALFLGVSLFAVASYFPHIMGGTPDAATDLYTGFFKLMGGAAILEGVGGYLRAWRQRRKRKESEQVSGIFGQASFATLEECEAAGLCDPAGLYLGLMDGQPLFYSGKAHLLTCAPARQGKGIGFVIPNLLHYQGSVIVTDPKGELAAVTARHRQERFGQDVAVFNPWGLHGLPRHRINPLEILIAMAGDPAAQRGLTDEVKAVVMQLYPEPEDTRNQYFREGSRGIMRAVLLYLALCTPQRCTLPELWRIIANPLRLERTITAMQREESLGGVLADLADDLAHQMQDNPDLFGDFRAGAVQRLSIFEPGSFLADAVSGSDIALADLKAGATSLYLAFPPDRIASHGAVLGLIVNQAITAVSRAPERGEVLFLLDEFANLGKLSGLAESLTALPGLGVRVWMVVQELAEITRIYGQHTAKTVQSQAEVRQFFAVNSDELAQSLSRALGQKTVKTLNLNLGRSETDDIGESLSESGQPLMRAEEIAKMAPTQQLLLLKGMKPILGQRVPFWFIAPWAGWATPNPVEGDYPQEEPLIRLGYNATPE</sequence>
<dbReference type="Gene3D" id="3.40.50.300">
    <property type="entry name" value="P-loop containing nucleotide triphosphate hydrolases"/>
    <property type="match status" value="1"/>
</dbReference>
<organism evidence="8 9">
    <name type="scientific">Paracoccus alkenifer</name>
    <dbReference type="NCBI Taxonomy" id="65735"/>
    <lineage>
        <taxon>Bacteria</taxon>
        <taxon>Pseudomonadati</taxon>
        <taxon>Pseudomonadota</taxon>
        <taxon>Alphaproteobacteria</taxon>
        <taxon>Rhodobacterales</taxon>
        <taxon>Paracoccaceae</taxon>
        <taxon>Paracoccus</taxon>
    </lineage>
</organism>
<dbReference type="PANTHER" id="PTHR37937">
    <property type="entry name" value="CONJUGATIVE TRANSFER: DNA TRANSPORT"/>
    <property type="match status" value="1"/>
</dbReference>
<dbReference type="Pfam" id="PF02534">
    <property type="entry name" value="T4SS-DNA_transf"/>
    <property type="match status" value="1"/>
</dbReference>
<evidence type="ECO:0000313" key="8">
    <source>
        <dbReference type="EMBL" id="SEH60643.1"/>
    </source>
</evidence>
<dbReference type="InterPro" id="IPR003688">
    <property type="entry name" value="TraG/VirD4"/>
</dbReference>
<dbReference type="Proteomes" id="UP000199125">
    <property type="component" value="Unassembled WGS sequence"/>
</dbReference>
<dbReference type="STRING" id="65735.SAMN04488075_0324"/>
<dbReference type="EMBL" id="FNXG01000001">
    <property type="protein sequence ID" value="SEH60643.1"/>
    <property type="molecule type" value="Genomic_DNA"/>
</dbReference>
<evidence type="ECO:0000256" key="5">
    <source>
        <dbReference type="ARBA" id="ARBA00022989"/>
    </source>
</evidence>
<dbReference type="PANTHER" id="PTHR37937:SF1">
    <property type="entry name" value="CONJUGATIVE TRANSFER: DNA TRANSPORT"/>
    <property type="match status" value="1"/>
</dbReference>
<dbReference type="CDD" id="cd01127">
    <property type="entry name" value="TrwB_TraG_TraD_VirD4"/>
    <property type="match status" value="2"/>
</dbReference>
<dbReference type="InterPro" id="IPR051539">
    <property type="entry name" value="T4SS-coupling_protein"/>
</dbReference>
<evidence type="ECO:0000256" key="1">
    <source>
        <dbReference type="ARBA" id="ARBA00004651"/>
    </source>
</evidence>
<dbReference type="GO" id="GO:0005886">
    <property type="term" value="C:plasma membrane"/>
    <property type="evidence" value="ECO:0007669"/>
    <property type="project" value="UniProtKB-SubCell"/>
</dbReference>
<evidence type="ECO:0000256" key="4">
    <source>
        <dbReference type="ARBA" id="ARBA00022692"/>
    </source>
</evidence>
<dbReference type="OrthoDB" id="9759295at2"/>
<protein>
    <submittedName>
        <fullName evidence="8">Type IV secretion system protein VirD4</fullName>
    </submittedName>
</protein>
<keyword evidence="5 7" id="KW-1133">Transmembrane helix</keyword>
<keyword evidence="9" id="KW-1185">Reference proteome</keyword>
<dbReference type="AlphaFoldDB" id="A0A1H6JNM5"/>
<evidence type="ECO:0000256" key="2">
    <source>
        <dbReference type="ARBA" id="ARBA00008806"/>
    </source>
</evidence>
<dbReference type="InterPro" id="IPR027417">
    <property type="entry name" value="P-loop_NTPase"/>
</dbReference>
<accession>A0A1H6JNM5</accession>
<comment type="subcellular location">
    <subcellularLocation>
        <location evidence="1">Cell membrane</location>
        <topology evidence="1">Multi-pass membrane protein</topology>
    </subcellularLocation>
</comment>
<dbReference type="RefSeq" id="WP_090844588.1">
    <property type="nucleotide sequence ID" value="NZ_FNXG01000001.1"/>
</dbReference>
<evidence type="ECO:0000256" key="3">
    <source>
        <dbReference type="ARBA" id="ARBA00022475"/>
    </source>
</evidence>
<keyword evidence="4 7" id="KW-0812">Transmembrane</keyword>
<evidence type="ECO:0000313" key="9">
    <source>
        <dbReference type="Proteomes" id="UP000199125"/>
    </source>
</evidence>
<feature type="transmembrane region" description="Helical" evidence="7">
    <location>
        <begin position="42"/>
        <end position="63"/>
    </location>
</feature>
<name>A0A1H6JNM5_9RHOB</name>
<dbReference type="SUPFAM" id="SSF52540">
    <property type="entry name" value="P-loop containing nucleoside triphosphate hydrolases"/>
    <property type="match status" value="1"/>
</dbReference>
<feature type="transmembrane region" description="Helical" evidence="7">
    <location>
        <begin position="12"/>
        <end position="30"/>
    </location>
</feature>
<comment type="similarity">
    <text evidence="2">Belongs to the VirD4/TraG family.</text>
</comment>
<reference evidence="9" key="1">
    <citation type="submission" date="2016-10" db="EMBL/GenBank/DDBJ databases">
        <authorList>
            <person name="Varghese N."/>
            <person name="Submissions S."/>
        </authorList>
    </citation>
    <scope>NUCLEOTIDE SEQUENCE [LARGE SCALE GENOMIC DNA]</scope>
    <source>
        <strain evidence="9">DSM 11593</strain>
    </source>
</reference>
<evidence type="ECO:0000256" key="6">
    <source>
        <dbReference type="ARBA" id="ARBA00023136"/>
    </source>
</evidence>
<evidence type="ECO:0000256" key="7">
    <source>
        <dbReference type="SAM" id="Phobius"/>
    </source>
</evidence>